<sequence>MIEEGQQSHWFKFYWDKNMGTRNQTLVSFLASLSASDSCSC</sequence>
<comment type="caution">
    <text evidence="1">The sequence shown here is derived from an EMBL/GenBank/DDBJ whole genome shotgun (WGS) entry which is preliminary data.</text>
</comment>
<name>U2KFJ0_9STRE</name>
<gene>
    <name evidence="1" type="ORF">HMPREF1557_01264</name>
</gene>
<reference evidence="1 2" key="1">
    <citation type="submission" date="2013-06" db="EMBL/GenBank/DDBJ databases">
        <authorList>
            <person name="Weinstock G."/>
            <person name="Sodergren E."/>
            <person name="Lobos E.A."/>
            <person name="Fulton L."/>
            <person name="Fulton R."/>
            <person name="Courtney L."/>
            <person name="Fronick C."/>
            <person name="O'Laughlin M."/>
            <person name="Godfrey J."/>
            <person name="Wilson R.M."/>
            <person name="Miner T."/>
            <person name="Farmer C."/>
            <person name="Delehaunty K."/>
            <person name="Cordes M."/>
            <person name="Minx P."/>
            <person name="Tomlinson C."/>
            <person name="Chen J."/>
            <person name="Wollam A."/>
            <person name="Pepin K.H."/>
            <person name="Bhonagiri V."/>
            <person name="Zhang X."/>
            <person name="Warren W."/>
            <person name="Mitreva M."/>
            <person name="Mardis E.R."/>
            <person name="Wilson R.K."/>
        </authorList>
    </citation>
    <scope>NUCLEOTIDE SEQUENCE [LARGE SCALE GENOMIC DNA]</scope>
    <source>
        <strain evidence="1 2">W1703</strain>
    </source>
</reference>
<protein>
    <submittedName>
        <fullName evidence="1">Uncharacterized protein</fullName>
    </submittedName>
</protein>
<evidence type="ECO:0000313" key="2">
    <source>
        <dbReference type="Proteomes" id="UP000016617"/>
    </source>
</evidence>
<accession>U2KFJ0</accession>
<proteinExistence type="predicted"/>
<dbReference type="EMBL" id="AWVA01000080">
    <property type="protein sequence ID" value="ERJ75934.1"/>
    <property type="molecule type" value="Genomic_DNA"/>
</dbReference>
<evidence type="ECO:0000313" key="1">
    <source>
        <dbReference type="EMBL" id="ERJ75934.1"/>
    </source>
</evidence>
<dbReference type="HOGENOM" id="CLU_3277544_0_0_9"/>
<dbReference type="AlphaFoldDB" id="U2KFJ0"/>
<dbReference type="Proteomes" id="UP000016617">
    <property type="component" value="Unassembled WGS sequence"/>
</dbReference>
<organism evidence="1 2">
    <name type="scientific">Streptococcus sobrinus W1703</name>
    <dbReference type="NCBI Taxonomy" id="1227275"/>
    <lineage>
        <taxon>Bacteria</taxon>
        <taxon>Bacillati</taxon>
        <taxon>Bacillota</taxon>
        <taxon>Bacilli</taxon>
        <taxon>Lactobacillales</taxon>
        <taxon>Streptococcaceae</taxon>
        <taxon>Streptococcus</taxon>
    </lineage>
</organism>